<dbReference type="AlphaFoldDB" id="A0A9Q3HEM7"/>
<reference evidence="1" key="1">
    <citation type="submission" date="2021-03" db="EMBL/GenBank/DDBJ databases">
        <title>Draft genome sequence of rust myrtle Austropuccinia psidii MF-1, a brazilian biotype.</title>
        <authorList>
            <person name="Quecine M.C."/>
            <person name="Pachon D.M.R."/>
            <person name="Bonatelli M.L."/>
            <person name="Correr F.H."/>
            <person name="Franceschini L.M."/>
            <person name="Leite T.F."/>
            <person name="Margarido G.R.A."/>
            <person name="Almeida C.A."/>
            <person name="Ferrarezi J.A."/>
            <person name="Labate C.A."/>
        </authorList>
    </citation>
    <scope>NUCLEOTIDE SEQUENCE</scope>
    <source>
        <strain evidence="1">MF-1</strain>
    </source>
</reference>
<dbReference type="SUPFAM" id="SSF56672">
    <property type="entry name" value="DNA/RNA polymerases"/>
    <property type="match status" value="1"/>
</dbReference>
<evidence type="ECO:0000313" key="1">
    <source>
        <dbReference type="EMBL" id="MBW0499225.1"/>
    </source>
</evidence>
<dbReference type="InterPro" id="IPR043502">
    <property type="entry name" value="DNA/RNA_pol_sf"/>
</dbReference>
<proteinExistence type="predicted"/>
<comment type="caution">
    <text evidence="1">The sequence shown here is derived from an EMBL/GenBank/DDBJ whole genome shotgun (WGS) entry which is preliminary data.</text>
</comment>
<dbReference type="Gene3D" id="3.10.10.10">
    <property type="entry name" value="HIV Type 1 Reverse Transcriptase, subunit A, domain 1"/>
    <property type="match status" value="1"/>
</dbReference>
<accession>A0A9Q3HEM7</accession>
<keyword evidence="2" id="KW-1185">Reference proteome</keyword>
<organism evidence="1 2">
    <name type="scientific">Austropuccinia psidii MF-1</name>
    <dbReference type="NCBI Taxonomy" id="1389203"/>
    <lineage>
        <taxon>Eukaryota</taxon>
        <taxon>Fungi</taxon>
        <taxon>Dikarya</taxon>
        <taxon>Basidiomycota</taxon>
        <taxon>Pucciniomycotina</taxon>
        <taxon>Pucciniomycetes</taxon>
        <taxon>Pucciniales</taxon>
        <taxon>Sphaerophragmiaceae</taxon>
        <taxon>Austropuccinia</taxon>
    </lineage>
</organism>
<dbReference type="EMBL" id="AVOT02015161">
    <property type="protein sequence ID" value="MBW0499225.1"/>
    <property type="molecule type" value="Genomic_DNA"/>
</dbReference>
<name>A0A9Q3HEM7_9BASI</name>
<dbReference type="Proteomes" id="UP000765509">
    <property type="component" value="Unassembled WGS sequence"/>
</dbReference>
<sequence>MTKQMSIVSSKRGTHKEEFVNNQLIEAQINPALSPKIRHELVNVLYTYKEAFASDNESLGAIKVHEADITLNIDRPYPLVLKRPTFPEIARAREALEKNIQDFIQLGVLRNVGHNVEVEVTTPVIIDWDNGKSRMVGDFRKLNTYTAPDRYPISRI</sequence>
<evidence type="ECO:0000313" key="2">
    <source>
        <dbReference type="Proteomes" id="UP000765509"/>
    </source>
</evidence>
<protein>
    <submittedName>
        <fullName evidence="1">Uncharacterized protein</fullName>
    </submittedName>
</protein>
<gene>
    <name evidence="1" type="ORF">O181_038940</name>
</gene>